<evidence type="ECO:0000313" key="1">
    <source>
        <dbReference type="EMBL" id="KAH3785479.1"/>
    </source>
</evidence>
<reference evidence="1" key="1">
    <citation type="journal article" date="2019" name="bioRxiv">
        <title>The Genome of the Zebra Mussel, Dreissena polymorpha: A Resource for Invasive Species Research.</title>
        <authorList>
            <person name="McCartney M.A."/>
            <person name="Auch B."/>
            <person name="Kono T."/>
            <person name="Mallez S."/>
            <person name="Zhang Y."/>
            <person name="Obille A."/>
            <person name="Becker A."/>
            <person name="Abrahante J.E."/>
            <person name="Garbe J."/>
            <person name="Badalamenti J.P."/>
            <person name="Herman A."/>
            <person name="Mangelson H."/>
            <person name="Liachko I."/>
            <person name="Sullivan S."/>
            <person name="Sone E.D."/>
            <person name="Koren S."/>
            <person name="Silverstein K.A.T."/>
            <person name="Beckman K.B."/>
            <person name="Gohl D.M."/>
        </authorList>
    </citation>
    <scope>NUCLEOTIDE SEQUENCE</scope>
    <source>
        <strain evidence="1">Duluth1</strain>
        <tissue evidence="1">Whole animal</tissue>
    </source>
</reference>
<organism evidence="1 2">
    <name type="scientific">Dreissena polymorpha</name>
    <name type="common">Zebra mussel</name>
    <name type="synonym">Mytilus polymorpha</name>
    <dbReference type="NCBI Taxonomy" id="45954"/>
    <lineage>
        <taxon>Eukaryota</taxon>
        <taxon>Metazoa</taxon>
        <taxon>Spiralia</taxon>
        <taxon>Lophotrochozoa</taxon>
        <taxon>Mollusca</taxon>
        <taxon>Bivalvia</taxon>
        <taxon>Autobranchia</taxon>
        <taxon>Heteroconchia</taxon>
        <taxon>Euheterodonta</taxon>
        <taxon>Imparidentia</taxon>
        <taxon>Neoheterodontei</taxon>
        <taxon>Myida</taxon>
        <taxon>Dreissenoidea</taxon>
        <taxon>Dreissenidae</taxon>
        <taxon>Dreissena</taxon>
    </lineage>
</organism>
<accession>A0A9D4IUJ3</accession>
<name>A0A9D4IUJ3_DREPO</name>
<proteinExistence type="predicted"/>
<comment type="caution">
    <text evidence="1">The sequence shown here is derived from an EMBL/GenBank/DDBJ whole genome shotgun (WGS) entry which is preliminary data.</text>
</comment>
<sequence length="94" mass="10793">MMCTSTGGWRAGPVTCVMGMEEEGWYERECCHWCHGHGIIRLVGEIVVSLVSWEWKKKVGIRGIAVTGVMGMEEGSYERERCHWCHGHEKRRLV</sequence>
<dbReference type="EMBL" id="JAIWYP010000008">
    <property type="protein sequence ID" value="KAH3785479.1"/>
    <property type="molecule type" value="Genomic_DNA"/>
</dbReference>
<dbReference type="Proteomes" id="UP000828390">
    <property type="component" value="Unassembled WGS sequence"/>
</dbReference>
<evidence type="ECO:0000313" key="2">
    <source>
        <dbReference type="Proteomes" id="UP000828390"/>
    </source>
</evidence>
<reference evidence="1" key="2">
    <citation type="submission" date="2020-11" db="EMBL/GenBank/DDBJ databases">
        <authorList>
            <person name="McCartney M.A."/>
            <person name="Auch B."/>
            <person name="Kono T."/>
            <person name="Mallez S."/>
            <person name="Becker A."/>
            <person name="Gohl D.M."/>
            <person name="Silverstein K.A.T."/>
            <person name="Koren S."/>
            <person name="Bechman K.B."/>
            <person name="Herman A."/>
            <person name="Abrahante J.E."/>
            <person name="Garbe J."/>
        </authorList>
    </citation>
    <scope>NUCLEOTIDE SEQUENCE</scope>
    <source>
        <strain evidence="1">Duluth1</strain>
        <tissue evidence="1">Whole animal</tissue>
    </source>
</reference>
<keyword evidence="2" id="KW-1185">Reference proteome</keyword>
<dbReference type="AlphaFoldDB" id="A0A9D4IUJ3"/>
<gene>
    <name evidence="1" type="ORF">DPMN_163569</name>
</gene>
<protein>
    <submittedName>
        <fullName evidence="1">Uncharacterized protein</fullName>
    </submittedName>
</protein>